<organism evidence="6">
    <name type="scientific">freshwater metagenome</name>
    <dbReference type="NCBI Taxonomy" id="449393"/>
    <lineage>
        <taxon>unclassified sequences</taxon>
        <taxon>metagenomes</taxon>
        <taxon>ecological metagenomes</taxon>
    </lineage>
</organism>
<evidence type="ECO:0000256" key="1">
    <source>
        <dbReference type="ARBA" id="ARBA00022438"/>
    </source>
</evidence>
<dbReference type="InterPro" id="IPR001714">
    <property type="entry name" value="Pept_M24_MAP"/>
</dbReference>
<dbReference type="InterPro" id="IPR036005">
    <property type="entry name" value="Creatinase/aminopeptidase-like"/>
</dbReference>
<dbReference type="InterPro" id="IPR002467">
    <property type="entry name" value="Pept_M24A_MAP1"/>
</dbReference>
<dbReference type="GO" id="GO:0070006">
    <property type="term" value="F:metalloaminopeptidase activity"/>
    <property type="evidence" value="ECO:0007669"/>
    <property type="project" value="InterPro"/>
</dbReference>
<dbReference type="PANTHER" id="PTHR43330">
    <property type="entry name" value="METHIONINE AMINOPEPTIDASE"/>
    <property type="match status" value="1"/>
</dbReference>
<proteinExistence type="inferred from homology"/>
<dbReference type="AlphaFoldDB" id="A0A6J6AXZ3"/>
<keyword evidence="3" id="KW-0479">Metal-binding</keyword>
<name>A0A6J6AXZ3_9ZZZZ</name>
<dbReference type="CDD" id="cd01086">
    <property type="entry name" value="MetAP1"/>
    <property type="match status" value="1"/>
</dbReference>
<accession>A0A6J6AXZ3</accession>
<evidence type="ECO:0000256" key="2">
    <source>
        <dbReference type="ARBA" id="ARBA00022670"/>
    </source>
</evidence>
<dbReference type="SUPFAM" id="SSF55920">
    <property type="entry name" value="Creatinase/aminopeptidase"/>
    <property type="match status" value="1"/>
</dbReference>
<dbReference type="PANTHER" id="PTHR43330:SF27">
    <property type="entry name" value="METHIONINE AMINOPEPTIDASE"/>
    <property type="match status" value="1"/>
</dbReference>
<dbReference type="PRINTS" id="PR00599">
    <property type="entry name" value="MAPEPTIDASE"/>
</dbReference>
<reference evidence="6" key="1">
    <citation type="submission" date="2020-05" db="EMBL/GenBank/DDBJ databases">
        <authorList>
            <person name="Chiriac C."/>
            <person name="Salcher M."/>
            <person name="Ghai R."/>
            <person name="Kavagutti S V."/>
        </authorList>
    </citation>
    <scope>NUCLEOTIDE SEQUENCE</scope>
</reference>
<protein>
    <submittedName>
        <fullName evidence="6">Unannotated protein</fullName>
    </submittedName>
</protein>
<dbReference type="GO" id="GO:0006508">
    <property type="term" value="P:proteolysis"/>
    <property type="evidence" value="ECO:0007669"/>
    <property type="project" value="UniProtKB-KW"/>
</dbReference>
<dbReference type="Gene3D" id="3.90.230.10">
    <property type="entry name" value="Creatinase/methionine aminopeptidase superfamily"/>
    <property type="match status" value="1"/>
</dbReference>
<evidence type="ECO:0000256" key="3">
    <source>
        <dbReference type="ARBA" id="ARBA00022723"/>
    </source>
</evidence>
<keyword evidence="4" id="KW-0378">Hydrolase</keyword>
<gene>
    <name evidence="6" type="ORF">UFOPK1410_00078</name>
</gene>
<dbReference type="HAMAP" id="MF_01974">
    <property type="entry name" value="MetAP_1"/>
    <property type="match status" value="1"/>
</dbReference>
<keyword evidence="1" id="KW-0031">Aminopeptidase</keyword>
<dbReference type="NCBIfam" id="TIGR00500">
    <property type="entry name" value="met_pdase_I"/>
    <property type="match status" value="1"/>
</dbReference>
<dbReference type="GO" id="GO:0005829">
    <property type="term" value="C:cytosol"/>
    <property type="evidence" value="ECO:0007669"/>
    <property type="project" value="TreeGrafter"/>
</dbReference>
<dbReference type="PROSITE" id="PS00680">
    <property type="entry name" value="MAP_1"/>
    <property type="match status" value="1"/>
</dbReference>
<sequence length="282" mass="29749">MSRSAYTIKTNAEIIRMCEAGEITAAALAEVRKAIKPGVTTAELDAIAEAEIVRRGAHSNFKLVPGYRHTICASVNDEVVHGIPGDRVLAAGDIISIDCGAETSDGWNGDSAITVIVPGGEAAGVDPKVLADRAKLSEVTEGSLWAGIAALATAKKLNQVGEAIEKFIRSSGRYGILEDYIGHGIGRSMHEDPPVFNYKTRFSGPEVVPGLCIAIEPMVTIGSPKVKILDDEWTISSKDGSDASHWEHSIAVHERGIWVLTAVDGGASALAPFGVTPIDPRS</sequence>
<dbReference type="GO" id="GO:0046872">
    <property type="term" value="F:metal ion binding"/>
    <property type="evidence" value="ECO:0007669"/>
    <property type="project" value="UniProtKB-KW"/>
</dbReference>
<feature type="domain" description="Peptidase M24" evidence="5">
    <location>
        <begin position="17"/>
        <end position="254"/>
    </location>
</feature>
<keyword evidence="2" id="KW-0645">Protease</keyword>
<dbReference type="Pfam" id="PF00557">
    <property type="entry name" value="Peptidase_M24"/>
    <property type="match status" value="1"/>
</dbReference>
<evidence type="ECO:0000259" key="5">
    <source>
        <dbReference type="Pfam" id="PF00557"/>
    </source>
</evidence>
<evidence type="ECO:0000313" key="6">
    <source>
        <dbReference type="EMBL" id="CAB4531395.1"/>
    </source>
</evidence>
<evidence type="ECO:0000256" key="4">
    <source>
        <dbReference type="ARBA" id="ARBA00022801"/>
    </source>
</evidence>
<dbReference type="InterPro" id="IPR000994">
    <property type="entry name" value="Pept_M24"/>
</dbReference>
<dbReference type="EMBL" id="CAEZSH010000005">
    <property type="protein sequence ID" value="CAB4531395.1"/>
    <property type="molecule type" value="Genomic_DNA"/>
</dbReference>